<dbReference type="GO" id="GO:0005886">
    <property type="term" value="C:plasma membrane"/>
    <property type="evidence" value="ECO:0007669"/>
    <property type="project" value="UniProtKB-SubCell"/>
</dbReference>
<evidence type="ECO:0000313" key="8">
    <source>
        <dbReference type="EMBL" id="MSS39729.1"/>
    </source>
</evidence>
<keyword evidence="6 7" id="KW-0472">Membrane</keyword>
<dbReference type="PANTHER" id="PTHR43549">
    <property type="entry name" value="MULTIDRUG RESISTANCE PROTEIN YPNP-RELATED"/>
    <property type="match status" value="1"/>
</dbReference>
<dbReference type="EMBL" id="VUMB01000008">
    <property type="protein sequence ID" value="MSS39729.1"/>
    <property type="molecule type" value="Genomic_DNA"/>
</dbReference>
<evidence type="ECO:0000256" key="5">
    <source>
        <dbReference type="ARBA" id="ARBA00022989"/>
    </source>
</evidence>
<evidence type="ECO:0000313" key="9">
    <source>
        <dbReference type="Proteomes" id="UP000462363"/>
    </source>
</evidence>
<proteinExistence type="predicted"/>
<dbReference type="GO" id="GO:0015297">
    <property type="term" value="F:antiporter activity"/>
    <property type="evidence" value="ECO:0007669"/>
    <property type="project" value="InterPro"/>
</dbReference>
<feature type="transmembrane region" description="Helical" evidence="7">
    <location>
        <begin position="190"/>
        <end position="213"/>
    </location>
</feature>
<dbReference type="RefSeq" id="WP_004607197.1">
    <property type="nucleotide sequence ID" value="NZ_AP024846.1"/>
</dbReference>
<reference evidence="8 9" key="1">
    <citation type="submission" date="2019-08" db="EMBL/GenBank/DDBJ databases">
        <title>In-depth cultivation of the pig gut microbiome towards novel bacterial diversity and tailored functional studies.</title>
        <authorList>
            <person name="Wylensek D."/>
            <person name="Hitch T.C.A."/>
            <person name="Clavel T."/>
        </authorList>
    </citation>
    <scope>NUCLEOTIDE SEQUENCE [LARGE SCALE GENOMIC DNA]</scope>
    <source>
        <strain evidence="8 9">BL-389-WT-3D</strain>
    </source>
</reference>
<evidence type="ECO:0000256" key="1">
    <source>
        <dbReference type="ARBA" id="ARBA00004651"/>
    </source>
</evidence>
<feature type="transmembrane region" description="Helical" evidence="7">
    <location>
        <begin position="96"/>
        <end position="114"/>
    </location>
</feature>
<evidence type="ECO:0000256" key="2">
    <source>
        <dbReference type="ARBA" id="ARBA00022448"/>
    </source>
</evidence>
<dbReference type="NCBIfam" id="TIGR00797">
    <property type="entry name" value="matE"/>
    <property type="match status" value="1"/>
</dbReference>
<feature type="transmembrane region" description="Helical" evidence="7">
    <location>
        <begin position="134"/>
        <end position="158"/>
    </location>
</feature>
<comment type="caution">
    <text evidence="8">The sequence shown here is derived from an EMBL/GenBank/DDBJ whole genome shotgun (WGS) entry which is preliminary data.</text>
</comment>
<organism evidence="8 9">
    <name type="scientific">Clostridium scindens (strain JCM 10418 / VPI 12708)</name>
    <dbReference type="NCBI Taxonomy" id="29347"/>
    <lineage>
        <taxon>Bacteria</taxon>
        <taxon>Bacillati</taxon>
        <taxon>Bacillota</taxon>
        <taxon>Clostridia</taxon>
        <taxon>Lachnospirales</taxon>
        <taxon>Lachnospiraceae</taxon>
    </lineage>
</organism>
<feature type="transmembrane region" description="Helical" evidence="7">
    <location>
        <begin position="315"/>
        <end position="336"/>
    </location>
</feature>
<dbReference type="InterPro" id="IPR002528">
    <property type="entry name" value="MATE_fam"/>
</dbReference>
<feature type="transmembrane region" description="Helical" evidence="7">
    <location>
        <begin position="165"/>
        <end position="184"/>
    </location>
</feature>
<feature type="transmembrane region" description="Helical" evidence="7">
    <location>
        <begin position="356"/>
        <end position="374"/>
    </location>
</feature>
<accession>A0A844FB52</accession>
<sequence>MNKEMTAGKPGKMILNFTIPIFIGNIFQQLYSMADTVIVGKFVGNEALAAVGACGTLMFLIIGFLLGLTAGFTVITAQHYGAGNLQAMRQSVASGAILSAAVSLILTILSMAMMKDILRWMHTPADMYDQAYGYIMVICGGIAAQTLYNLLASILRALGDSRRPLYFLILAAFLNIVLDLLFIIKFGMGAAGAAYATVISQGVSGLLCLFYIMRKIPELHLGKEDWKMNWDLAKWQMKIGFPMAFQFSITAIGTIVVQSALNMLGSVAVAGFSAASKIEQVVTQAYVALGTAMATYCAQNVGAGRIDRIRKGFRSAAWMGAAYAVATGILIFFFGKYMTALFVSHNVDRIMEYVDIYLKCVGISFIPLSVVNLYRNGIQGMGFGLLPMTAGIAELIGRSGAALAASHFGSYTGICLASPAAWVLAGTLLIWIYAQIMKQYKLKGMLK</sequence>
<evidence type="ECO:0000256" key="4">
    <source>
        <dbReference type="ARBA" id="ARBA00022692"/>
    </source>
</evidence>
<keyword evidence="2" id="KW-0813">Transport</keyword>
<name>A0A844FB52_CLOSV</name>
<dbReference type="CDD" id="cd13138">
    <property type="entry name" value="MATE_yoeA_like"/>
    <property type="match status" value="1"/>
</dbReference>
<evidence type="ECO:0000256" key="7">
    <source>
        <dbReference type="SAM" id="Phobius"/>
    </source>
</evidence>
<keyword evidence="4 7" id="KW-0812">Transmembrane</keyword>
<dbReference type="GeneID" id="62696938"/>
<dbReference type="Pfam" id="PF01554">
    <property type="entry name" value="MatE"/>
    <property type="match status" value="2"/>
</dbReference>
<evidence type="ECO:0000256" key="6">
    <source>
        <dbReference type="ARBA" id="ARBA00023136"/>
    </source>
</evidence>
<dbReference type="PANTHER" id="PTHR43549:SF3">
    <property type="entry name" value="MULTIDRUG RESISTANCE PROTEIN YPNP-RELATED"/>
    <property type="match status" value="1"/>
</dbReference>
<dbReference type="Proteomes" id="UP000462363">
    <property type="component" value="Unassembled WGS sequence"/>
</dbReference>
<feature type="transmembrane region" description="Helical" evidence="7">
    <location>
        <begin position="281"/>
        <end position="303"/>
    </location>
</feature>
<comment type="subcellular location">
    <subcellularLocation>
        <location evidence="1">Cell membrane</location>
        <topology evidence="1">Multi-pass membrane protein</topology>
    </subcellularLocation>
</comment>
<evidence type="ECO:0000256" key="3">
    <source>
        <dbReference type="ARBA" id="ARBA00022475"/>
    </source>
</evidence>
<keyword evidence="5 7" id="KW-1133">Transmembrane helix</keyword>
<feature type="transmembrane region" description="Helical" evidence="7">
    <location>
        <begin position="12"/>
        <end position="30"/>
    </location>
</feature>
<dbReference type="InterPro" id="IPR052031">
    <property type="entry name" value="Membrane_Transporter-Flippase"/>
</dbReference>
<feature type="transmembrane region" description="Helical" evidence="7">
    <location>
        <begin position="381"/>
        <end position="405"/>
    </location>
</feature>
<dbReference type="PIRSF" id="PIRSF006603">
    <property type="entry name" value="DinF"/>
    <property type="match status" value="1"/>
</dbReference>
<dbReference type="AlphaFoldDB" id="A0A844FB52"/>
<dbReference type="InterPro" id="IPR048279">
    <property type="entry name" value="MdtK-like"/>
</dbReference>
<feature type="transmembrane region" description="Helical" evidence="7">
    <location>
        <begin position="411"/>
        <end position="434"/>
    </location>
</feature>
<keyword evidence="3" id="KW-1003">Cell membrane</keyword>
<protein>
    <submittedName>
        <fullName evidence="8">MATE family efflux transporter</fullName>
    </submittedName>
</protein>
<gene>
    <name evidence="8" type="ORF">FYJ37_05015</name>
</gene>
<feature type="transmembrane region" description="Helical" evidence="7">
    <location>
        <begin position="50"/>
        <end position="75"/>
    </location>
</feature>
<dbReference type="GO" id="GO:0042910">
    <property type="term" value="F:xenobiotic transmembrane transporter activity"/>
    <property type="evidence" value="ECO:0007669"/>
    <property type="project" value="InterPro"/>
</dbReference>
<feature type="transmembrane region" description="Helical" evidence="7">
    <location>
        <begin position="239"/>
        <end position="261"/>
    </location>
</feature>